<dbReference type="EMBL" id="CAUYUJ010005521">
    <property type="protein sequence ID" value="CAK0813927.1"/>
    <property type="molecule type" value="Genomic_DNA"/>
</dbReference>
<name>A0ABN9R9C3_9DINO</name>
<keyword evidence="2" id="KW-1185">Reference proteome</keyword>
<organism evidence="1 2">
    <name type="scientific">Prorocentrum cordatum</name>
    <dbReference type="NCBI Taxonomy" id="2364126"/>
    <lineage>
        <taxon>Eukaryota</taxon>
        <taxon>Sar</taxon>
        <taxon>Alveolata</taxon>
        <taxon>Dinophyceae</taxon>
        <taxon>Prorocentrales</taxon>
        <taxon>Prorocentraceae</taxon>
        <taxon>Prorocentrum</taxon>
    </lineage>
</organism>
<evidence type="ECO:0000313" key="2">
    <source>
        <dbReference type="Proteomes" id="UP001189429"/>
    </source>
</evidence>
<evidence type="ECO:0000313" key="1">
    <source>
        <dbReference type="EMBL" id="CAK0813927.1"/>
    </source>
</evidence>
<sequence length="129" mass="13461">MKHAAVRPISTLSMASRFAKPSTGTAGCEGASATAAVASTGSPPMCATPAVLWAPRSGSERRPFPGGAGARGARCAAQVVVFQDSVDGQQMFRQASHSCYVDMLICLLLQSRSLAECLLTWTGHHNVLL</sequence>
<dbReference type="Proteomes" id="UP001189429">
    <property type="component" value="Unassembled WGS sequence"/>
</dbReference>
<accession>A0ABN9R9C3</accession>
<gene>
    <name evidence="1" type="ORF">PCOR1329_LOCUS17695</name>
</gene>
<proteinExistence type="predicted"/>
<reference evidence="1" key="1">
    <citation type="submission" date="2023-10" db="EMBL/GenBank/DDBJ databases">
        <authorList>
            <person name="Chen Y."/>
            <person name="Shah S."/>
            <person name="Dougan E. K."/>
            <person name="Thang M."/>
            <person name="Chan C."/>
        </authorList>
    </citation>
    <scope>NUCLEOTIDE SEQUENCE [LARGE SCALE GENOMIC DNA]</scope>
</reference>
<comment type="caution">
    <text evidence="1">The sequence shown here is derived from an EMBL/GenBank/DDBJ whole genome shotgun (WGS) entry which is preliminary data.</text>
</comment>
<protein>
    <submittedName>
        <fullName evidence="1">Uncharacterized protein</fullName>
    </submittedName>
</protein>